<organism evidence="1 2">
    <name type="scientific">Reichenbachiella ulvae</name>
    <dbReference type="NCBI Taxonomy" id="2980104"/>
    <lineage>
        <taxon>Bacteria</taxon>
        <taxon>Pseudomonadati</taxon>
        <taxon>Bacteroidota</taxon>
        <taxon>Cytophagia</taxon>
        <taxon>Cytophagales</taxon>
        <taxon>Reichenbachiellaceae</taxon>
        <taxon>Reichenbachiella</taxon>
    </lineage>
</organism>
<reference evidence="1 2" key="1">
    <citation type="submission" date="2022-10" db="EMBL/GenBank/DDBJ databases">
        <title>Comparative genomics and taxonomic characterization of three novel marine species of genus Reichenbachiella exhibiting antioxidant and polysaccharide degradation activities.</title>
        <authorList>
            <person name="Muhammad N."/>
            <person name="Lee Y.-J."/>
            <person name="Ko J."/>
            <person name="Kim S.-G."/>
        </authorList>
    </citation>
    <scope>NUCLEOTIDE SEQUENCE [LARGE SCALE GENOMIC DNA]</scope>
    <source>
        <strain evidence="1 2">ABR2-5</strain>
    </source>
</reference>
<dbReference type="EMBL" id="JAOYOD010000001">
    <property type="protein sequence ID" value="MCV9386408.1"/>
    <property type="molecule type" value="Genomic_DNA"/>
</dbReference>
<accession>A0ABT3CS73</accession>
<dbReference type="RefSeq" id="WP_264137198.1">
    <property type="nucleotide sequence ID" value="NZ_JAOYOD010000001.1"/>
</dbReference>
<comment type="caution">
    <text evidence="1">The sequence shown here is derived from an EMBL/GenBank/DDBJ whole genome shotgun (WGS) entry which is preliminary data.</text>
</comment>
<proteinExistence type="predicted"/>
<keyword evidence="2" id="KW-1185">Reference proteome</keyword>
<dbReference type="PROSITE" id="PS00018">
    <property type="entry name" value="EF_HAND_1"/>
    <property type="match status" value="1"/>
</dbReference>
<evidence type="ECO:0000313" key="1">
    <source>
        <dbReference type="EMBL" id="MCV9386408.1"/>
    </source>
</evidence>
<dbReference type="InterPro" id="IPR018247">
    <property type="entry name" value="EF_Hand_1_Ca_BS"/>
</dbReference>
<evidence type="ECO:0000313" key="2">
    <source>
        <dbReference type="Proteomes" id="UP001300692"/>
    </source>
</evidence>
<sequence>MTPNLIRILVGLFLFSIPAIGQATDWYTYKSGDWTNADNWTTDASGTLRTNPSSLYPNLSTDNVYILNGDEITVGTNGISVASLTINDGGVLILGQTDSHNFTSISGSGKIKIASDNFPSGDYSNFNGEGDGTVEFVDQSPAADYAIESVHTFNNMIVNLASNTLIQLADITLNGDLTINSGTYQINDNTSDGYSDNDTPLNLLINGDVSVSSGTAITVGNVDAVTAVGSFGIFSFHQFEIKGDFNNNGTVSFTNLSSTSIADERYLDKYPSASDDDNSVSPVIPSSEYGVVELLFTSAVHDQTLSCNGSTDLYRIEINKGTSQTYAAIITASSSSNFRLLGRIAMGQSDDFSNSPSINNDRALGLEAGILKLGSNILISAIAKDDTNGTQARTQGTSSNYVIDEDAQLWLSSNSSITKSVATGCQVLGKFKISDDATYTFSGSGQRAILIDNEGSFEMTGGTVDLTQFRNYFGSSTPRGSFVMTGGTLNIGGGDADANHAIFSLPWNDQVFILSAANQADPPVINITLDADNRGKANTAIQIGVAEGNYNIGTSEINIIKSVNTDYKIVSTAPLYNLDITDSGTGEIIIDNTPDSNGDYISGGGLPSTDESGTVGSPAEDAAALSILNNLIITDGRLDANDQNITIGNLLTVTNGAEYDPGTNATILSGSSSMQSISLNGTTPIVGGGFYNLTLSTSGTTKNLSGDLATYVVLNDFTIGSGVTFNDDGKTIQVNGNLYNSGIHTTDVSSPGSIEITGGASGHELGGDGNGIFKILTIDDTNFNVTCAADQQIDSVLNLVNGILDIDVYQLTINSTATNPILDDADGVSNFDNTRYIRTAGNASDDGIHYYIQSDKDNYLFPMGTDKETSTNKYTPAIMSITGTSASNAGYIKISVADQFLPTIDPTETAKLDYYWRVNHSDFTTLPNVSFAFYYNDEDITGNENNYNAGYVLDEIPFTRQEQDANDDDRTINELVFNGTSNNGAFPGNRYTLINANYSAAGSNAWNGAPEIYYTRQYSPNGASADWENTSYWTLATNDIDGNGTVDADEVHDSRQPQASDYPQGGDIAVIGWVPHNDPNTADRGKPHGIKMDNAYDLAQLVFTQMLDASGNPTARDYATNFQFRPTVVINPGADANAGIISGEGNFWVRSTGTTTVSDPDWSDSDLGLFVTEDSSYFTYEFYNTNTFSNIPEAVPNLLFASNGWGNNDVNLILTTGFTTNMNLEILGDGNIGISSEVEGDITVGNDLRLFRSNVFGNESGGGGELLFPNSIDRTVEVLGDIKMEYEGMFIGVFNPENTTQNIHSLIVHGDIIQDTDNGGGAADDGLQLYTADGYDYIELYLTGEGNHSYSKVDGDVANFGTIVVDKGTDTSSSFSFDADFNLLGDNSSVTKALDIQNGETIINDANIDIELNLGGGDFTIPSSGGLTLTAGTTRISSTGSGSGNGLRLEGPLTINGGSMILNGGSSANNYIEYGSGGSASVEITSGNLIVGSQFRRSLYSEDGIIQYSQTGGNAAFGINYTPENSKGVFEIINSGAAGTSSFELSGASTLFTIVGAQDSPEQGTLILDSDISSTFSSDAIIDFGYNGSIAGVTVQNAASENFEINSGVTLPNLRIDNGNLNAPTVELIFQSTSVSGDISILNSGSLVLEWL</sequence>
<protein>
    <submittedName>
        <fullName evidence="1">Uncharacterized protein</fullName>
    </submittedName>
</protein>
<dbReference type="Proteomes" id="UP001300692">
    <property type="component" value="Unassembled WGS sequence"/>
</dbReference>
<name>A0ABT3CS73_9BACT</name>
<gene>
    <name evidence="1" type="ORF">N7U62_07020</name>
</gene>